<feature type="domain" description="EGF-like" evidence="4">
    <location>
        <begin position="37"/>
        <end position="73"/>
    </location>
</feature>
<dbReference type="PANTHER" id="PTHR15036:SF85">
    <property type="entry name" value="SP2353, ISOFORM A"/>
    <property type="match status" value="1"/>
</dbReference>
<dbReference type="PROSITE" id="PS00022">
    <property type="entry name" value="EGF_1"/>
    <property type="match status" value="1"/>
</dbReference>
<proteinExistence type="predicted"/>
<dbReference type="Gene3D" id="2.60.120.200">
    <property type="match status" value="2"/>
</dbReference>
<accession>A0A0B2UVU0</accession>
<gene>
    <name evidence="5" type="primary">Egflam</name>
    <name evidence="5" type="ORF">Tcan_17674</name>
</gene>
<dbReference type="InterPro" id="IPR013320">
    <property type="entry name" value="ConA-like_dom_sf"/>
</dbReference>
<dbReference type="EMBL" id="JPKZ01002769">
    <property type="protein sequence ID" value="KHN75196.1"/>
    <property type="molecule type" value="Genomic_DNA"/>
</dbReference>
<feature type="domain" description="Laminin G" evidence="3">
    <location>
        <begin position="80"/>
        <end position="260"/>
    </location>
</feature>
<dbReference type="SUPFAM" id="SSF49899">
    <property type="entry name" value="Concanavalin A-like lectins/glucanases"/>
    <property type="match status" value="1"/>
</dbReference>
<organism evidence="5 6">
    <name type="scientific">Toxocara canis</name>
    <name type="common">Canine roundworm</name>
    <dbReference type="NCBI Taxonomy" id="6265"/>
    <lineage>
        <taxon>Eukaryota</taxon>
        <taxon>Metazoa</taxon>
        <taxon>Ecdysozoa</taxon>
        <taxon>Nematoda</taxon>
        <taxon>Chromadorea</taxon>
        <taxon>Rhabditida</taxon>
        <taxon>Spirurina</taxon>
        <taxon>Ascaridomorpha</taxon>
        <taxon>Ascaridoidea</taxon>
        <taxon>Toxocaridae</taxon>
        <taxon>Toxocara</taxon>
    </lineage>
</organism>
<dbReference type="Pfam" id="PF02210">
    <property type="entry name" value="Laminin_G_2"/>
    <property type="match status" value="1"/>
</dbReference>
<protein>
    <submittedName>
        <fullName evidence="5">Pikachurin</fullName>
    </submittedName>
</protein>
<dbReference type="PROSITE" id="PS50025">
    <property type="entry name" value="LAM_G_DOMAIN"/>
    <property type="match status" value="1"/>
</dbReference>
<feature type="disulfide bond" evidence="2">
    <location>
        <begin position="63"/>
        <end position="72"/>
    </location>
</feature>
<keyword evidence="2" id="KW-0245">EGF-like domain</keyword>
<comment type="caution">
    <text evidence="2">Lacks conserved residue(s) required for the propagation of feature annotation.</text>
</comment>
<dbReference type="PROSITE" id="PS50026">
    <property type="entry name" value="EGF_3"/>
    <property type="match status" value="1"/>
</dbReference>
<name>A0A0B2UVU0_TOXCA</name>
<dbReference type="GO" id="GO:0016020">
    <property type="term" value="C:membrane"/>
    <property type="evidence" value="ECO:0007669"/>
    <property type="project" value="UniProtKB-SubCell"/>
</dbReference>
<dbReference type="InterPro" id="IPR050372">
    <property type="entry name" value="Neurexin-related_CASP"/>
</dbReference>
<dbReference type="OrthoDB" id="10014052at2759"/>
<dbReference type="Proteomes" id="UP000031036">
    <property type="component" value="Unassembled WGS sequence"/>
</dbReference>
<evidence type="ECO:0000256" key="1">
    <source>
        <dbReference type="ARBA" id="ARBA00023157"/>
    </source>
</evidence>
<sequence>MQMRRGFSGCIKKVHQNGRPVHLLKDALSSKRVHECGWDPCTEIHCGAGARCVDAHSVPICMCRFPTHGPLCEHVFTSPPSAMKFSRFSYLRFTDHRIMKYITGEALDVSFSIKRSEQLKTVDNRNVSQILIYAGDEENVGDFLHLLLTNRSAVQLILNLGSGITTLTHPSRIQPNKWYNIAVTRQARQVSLSVNGSSITTTAPPPSVEMNVYDAFYIGGTSQYGDEMSGFVGCIQRIRIGFEVIDSPLNVTESINVSRC</sequence>
<dbReference type="AlphaFoldDB" id="A0A0B2UVU0"/>
<reference evidence="5 6" key="1">
    <citation type="submission" date="2014-11" db="EMBL/GenBank/DDBJ databases">
        <title>Genetic blueprint of the zoonotic pathogen Toxocara canis.</title>
        <authorList>
            <person name="Zhu X.-Q."/>
            <person name="Korhonen P.K."/>
            <person name="Cai H."/>
            <person name="Young N.D."/>
            <person name="Nejsum P."/>
            <person name="von Samson-Himmelstjerna G."/>
            <person name="Boag P.R."/>
            <person name="Tan P."/>
            <person name="Li Q."/>
            <person name="Min J."/>
            <person name="Yang Y."/>
            <person name="Wang X."/>
            <person name="Fang X."/>
            <person name="Hall R.S."/>
            <person name="Hofmann A."/>
            <person name="Sternberg P.W."/>
            <person name="Jex A.R."/>
            <person name="Gasser R.B."/>
        </authorList>
    </citation>
    <scope>NUCLEOTIDE SEQUENCE [LARGE SCALE GENOMIC DNA]</scope>
    <source>
        <strain evidence="5">PN_DK_2014</strain>
    </source>
</reference>
<dbReference type="STRING" id="6265.A0A0B2UVU0"/>
<evidence type="ECO:0000256" key="2">
    <source>
        <dbReference type="PROSITE-ProRule" id="PRU00076"/>
    </source>
</evidence>
<dbReference type="PANTHER" id="PTHR15036">
    <property type="entry name" value="PIKACHURIN-LIKE PROTEIN"/>
    <property type="match status" value="1"/>
</dbReference>
<keyword evidence="1 2" id="KW-1015">Disulfide bond</keyword>
<keyword evidence="6" id="KW-1185">Reference proteome</keyword>
<evidence type="ECO:0000313" key="5">
    <source>
        <dbReference type="EMBL" id="KHN75196.1"/>
    </source>
</evidence>
<comment type="caution">
    <text evidence="5">The sequence shown here is derived from an EMBL/GenBank/DDBJ whole genome shotgun (WGS) entry which is preliminary data.</text>
</comment>
<dbReference type="CDD" id="cd00110">
    <property type="entry name" value="LamG"/>
    <property type="match status" value="1"/>
</dbReference>
<dbReference type="OMA" id="WTRVEIV"/>
<evidence type="ECO:0000259" key="4">
    <source>
        <dbReference type="PROSITE" id="PS50026"/>
    </source>
</evidence>
<dbReference type="InterPro" id="IPR000742">
    <property type="entry name" value="EGF"/>
</dbReference>
<evidence type="ECO:0000259" key="3">
    <source>
        <dbReference type="PROSITE" id="PS50025"/>
    </source>
</evidence>
<dbReference type="SUPFAM" id="SSF57196">
    <property type="entry name" value="EGF/Laminin"/>
    <property type="match status" value="1"/>
</dbReference>
<dbReference type="InterPro" id="IPR001791">
    <property type="entry name" value="Laminin_G"/>
</dbReference>
<dbReference type="SMART" id="SM00282">
    <property type="entry name" value="LamG"/>
    <property type="match status" value="1"/>
</dbReference>
<evidence type="ECO:0000313" key="6">
    <source>
        <dbReference type="Proteomes" id="UP000031036"/>
    </source>
</evidence>